<dbReference type="InParanoid" id="F0XER4"/>
<dbReference type="PANTHER" id="PTHR12905:SF0">
    <property type="entry name" value="CALCINEURIN-LIKE PHOSPHOESTERASE DOMAIN-CONTAINING PROTEIN"/>
    <property type="match status" value="1"/>
</dbReference>
<evidence type="ECO:0000259" key="2">
    <source>
        <dbReference type="Pfam" id="PF00149"/>
    </source>
</evidence>
<dbReference type="GeneID" id="25974358"/>
<dbReference type="Gene3D" id="3.60.21.10">
    <property type="match status" value="1"/>
</dbReference>
<dbReference type="HOGENOM" id="CLU_041441_2_1_1"/>
<dbReference type="InterPro" id="IPR004843">
    <property type="entry name" value="Calcineurin-like_PHP"/>
</dbReference>
<gene>
    <name evidence="3" type="ORF">CMQ_1476</name>
</gene>
<dbReference type="Pfam" id="PF00149">
    <property type="entry name" value="Metallophos"/>
    <property type="match status" value="1"/>
</dbReference>
<dbReference type="PANTHER" id="PTHR12905">
    <property type="entry name" value="METALLOPHOSPHOESTERASE"/>
    <property type="match status" value="1"/>
</dbReference>
<dbReference type="OrthoDB" id="630188at2759"/>
<dbReference type="InterPro" id="IPR029052">
    <property type="entry name" value="Metallo-depent_PP-like"/>
</dbReference>
<evidence type="ECO:0000313" key="4">
    <source>
        <dbReference type="Proteomes" id="UP000007796"/>
    </source>
</evidence>
<dbReference type="eggNOG" id="KOG3947">
    <property type="taxonomic scope" value="Eukaryota"/>
</dbReference>
<dbReference type="AlphaFoldDB" id="F0XER4"/>
<dbReference type="GO" id="GO:0016787">
    <property type="term" value="F:hydrolase activity"/>
    <property type="evidence" value="ECO:0007669"/>
    <property type="project" value="InterPro"/>
</dbReference>
<dbReference type="SUPFAM" id="SSF56300">
    <property type="entry name" value="Metallo-dependent phosphatases"/>
    <property type="match status" value="1"/>
</dbReference>
<proteinExistence type="predicted"/>
<feature type="domain" description="Calcineurin-like phosphoesterase" evidence="2">
    <location>
        <begin position="24"/>
        <end position="207"/>
    </location>
</feature>
<organism evidence="4">
    <name type="scientific">Grosmannia clavigera (strain kw1407 / UAMH 11150)</name>
    <name type="common">Blue stain fungus</name>
    <name type="synonym">Graphiocladiella clavigera</name>
    <dbReference type="NCBI Taxonomy" id="655863"/>
    <lineage>
        <taxon>Eukaryota</taxon>
        <taxon>Fungi</taxon>
        <taxon>Dikarya</taxon>
        <taxon>Ascomycota</taxon>
        <taxon>Pezizomycotina</taxon>
        <taxon>Sordariomycetes</taxon>
        <taxon>Sordariomycetidae</taxon>
        <taxon>Ophiostomatales</taxon>
        <taxon>Ophiostomataceae</taxon>
        <taxon>Leptographium</taxon>
    </lineage>
</organism>
<reference evidence="3 4" key="1">
    <citation type="journal article" date="2011" name="Proc. Natl. Acad. Sci. U.S.A.">
        <title>Genome and transcriptome analyses of the mountain pine beetle-fungal symbiont Grosmannia clavigera, a lodgepole pine pathogen.</title>
        <authorList>
            <person name="DiGuistini S."/>
            <person name="Wang Y."/>
            <person name="Liao N.Y."/>
            <person name="Taylor G."/>
            <person name="Tanguay P."/>
            <person name="Feau N."/>
            <person name="Henrissat B."/>
            <person name="Chan S.K."/>
            <person name="Hesse-Orce U."/>
            <person name="Alamouti S.M."/>
            <person name="Tsui C.K.M."/>
            <person name="Docking R.T."/>
            <person name="Levasseur A."/>
            <person name="Haridas S."/>
            <person name="Robertson G."/>
            <person name="Birol I."/>
            <person name="Holt R.A."/>
            <person name="Marra M.A."/>
            <person name="Hamelin R.C."/>
            <person name="Hirst M."/>
            <person name="Jones S.J.M."/>
            <person name="Bohlmann J."/>
            <person name="Breuil C."/>
        </authorList>
    </citation>
    <scope>NUCLEOTIDE SEQUENCE [LARGE SCALE GENOMIC DNA]</scope>
    <source>
        <strain evidence="4">kw1407 / UAMH 11150</strain>
    </source>
</reference>
<dbReference type="Proteomes" id="UP000007796">
    <property type="component" value="Unassembled WGS sequence"/>
</dbReference>
<feature type="compositionally biased region" description="Basic and acidic residues" evidence="1">
    <location>
        <begin position="7"/>
        <end position="22"/>
    </location>
</feature>
<feature type="region of interest" description="Disordered" evidence="1">
    <location>
        <begin position="1"/>
        <end position="22"/>
    </location>
</feature>
<keyword evidence="4" id="KW-1185">Reference proteome</keyword>
<evidence type="ECO:0000256" key="1">
    <source>
        <dbReference type="SAM" id="MobiDB-lite"/>
    </source>
</evidence>
<name>F0XER4_GROCL</name>
<dbReference type="RefSeq" id="XP_014174030.1">
    <property type="nucleotide sequence ID" value="XM_014318555.1"/>
</dbReference>
<evidence type="ECO:0000313" key="3">
    <source>
        <dbReference type="EMBL" id="EFX04548.1"/>
    </source>
</evidence>
<protein>
    <submittedName>
        <fullName evidence="3">Metallophosphoesterase domain containing protein</fullName>
    </submittedName>
</protein>
<dbReference type="InterPro" id="IPR051693">
    <property type="entry name" value="UPF0046_metallophosphoest"/>
</dbReference>
<dbReference type="EMBL" id="GL629765">
    <property type="protein sequence ID" value="EFX04548.1"/>
    <property type="molecule type" value="Genomic_DNA"/>
</dbReference>
<sequence length="339" mass="37198">MTSWIDAEGKRENRRTVPRHRDPSDVAIHCGDLTTDSVIADFRSALEQLEAVRAPLRPAIAGNHDFTLDIAMFRKKAADARLTDMPGLVVRTYGHYGEVRELFETAREHDVHLLDEGTHYFTLANGAVLTVYASPFTLSLGDWGFQFRPNDGHEFAIAKDTDIVITHGPPAGILDGTADLKQAGSSDLFAAVARARPRLHCFGHIHESWGAKLVAWRESISAVSSHLTDVENGRSTVVDSLQGLGFRTGTTEDKEEAERLEQKEKLYSEKGSYSTSHCSGDDHGIKHGQNTLFVNAVIEGDEEHPIQPAWLVDLELPSLFTDESGNSGGNGSIELMKGL</sequence>
<accession>F0XER4</accession>